<evidence type="ECO:0000256" key="2">
    <source>
        <dbReference type="ARBA" id="ARBA00005992"/>
    </source>
</evidence>
<evidence type="ECO:0000256" key="6">
    <source>
        <dbReference type="ARBA" id="ARBA00023316"/>
    </source>
</evidence>
<dbReference type="PANTHER" id="PTHR30582">
    <property type="entry name" value="L,D-TRANSPEPTIDASE"/>
    <property type="match status" value="1"/>
</dbReference>
<evidence type="ECO:0000256" key="5">
    <source>
        <dbReference type="ARBA" id="ARBA00022984"/>
    </source>
</evidence>
<dbReference type="InParanoid" id="A0A146GAA0"/>
<evidence type="ECO:0000256" key="4">
    <source>
        <dbReference type="ARBA" id="ARBA00022960"/>
    </source>
</evidence>
<dbReference type="CDD" id="cd16913">
    <property type="entry name" value="YkuD_like"/>
    <property type="match status" value="1"/>
</dbReference>
<organism evidence="9 10">
    <name type="scientific">Terrimicrobium sacchariphilum</name>
    <dbReference type="NCBI Taxonomy" id="690879"/>
    <lineage>
        <taxon>Bacteria</taxon>
        <taxon>Pseudomonadati</taxon>
        <taxon>Verrucomicrobiota</taxon>
        <taxon>Terrimicrobiia</taxon>
        <taxon>Terrimicrobiales</taxon>
        <taxon>Terrimicrobiaceae</taxon>
        <taxon>Terrimicrobium</taxon>
    </lineage>
</organism>
<dbReference type="OrthoDB" id="189120at2"/>
<dbReference type="RefSeq" id="WP_075080702.1">
    <property type="nucleotide sequence ID" value="NZ_BDCO01000002.1"/>
</dbReference>
<keyword evidence="6 7" id="KW-0961">Cell wall biogenesis/degradation</keyword>
<keyword evidence="3" id="KW-0808">Transferase</keyword>
<dbReference type="UniPathway" id="UPA00219"/>
<comment type="caution">
    <text evidence="9">The sequence shown here is derived from an EMBL/GenBank/DDBJ whole genome shotgun (WGS) entry which is preliminary data.</text>
</comment>
<feature type="active site" description="Nucleophile" evidence="7">
    <location>
        <position position="178"/>
    </location>
</feature>
<proteinExistence type="inferred from homology"/>
<dbReference type="GO" id="GO:0016740">
    <property type="term" value="F:transferase activity"/>
    <property type="evidence" value="ECO:0007669"/>
    <property type="project" value="UniProtKB-KW"/>
</dbReference>
<dbReference type="InterPro" id="IPR050979">
    <property type="entry name" value="LD-transpeptidase"/>
</dbReference>
<dbReference type="SUPFAM" id="SSF141523">
    <property type="entry name" value="L,D-transpeptidase catalytic domain-like"/>
    <property type="match status" value="1"/>
</dbReference>
<comment type="pathway">
    <text evidence="1 7">Cell wall biogenesis; peptidoglycan biosynthesis.</text>
</comment>
<dbReference type="Proteomes" id="UP000076023">
    <property type="component" value="Unassembled WGS sequence"/>
</dbReference>
<evidence type="ECO:0000256" key="7">
    <source>
        <dbReference type="PROSITE-ProRule" id="PRU01373"/>
    </source>
</evidence>
<dbReference type="GO" id="GO:0071972">
    <property type="term" value="F:peptidoglycan L,D-transpeptidase activity"/>
    <property type="evidence" value="ECO:0007669"/>
    <property type="project" value="TreeGrafter"/>
</dbReference>
<accession>A0A146GAA0</accession>
<evidence type="ECO:0000313" key="9">
    <source>
        <dbReference type="EMBL" id="GAT33727.1"/>
    </source>
</evidence>
<keyword evidence="4 7" id="KW-0133">Cell shape</keyword>
<evidence type="ECO:0000313" key="10">
    <source>
        <dbReference type="Proteomes" id="UP000076023"/>
    </source>
</evidence>
<evidence type="ECO:0000256" key="3">
    <source>
        <dbReference type="ARBA" id="ARBA00022679"/>
    </source>
</evidence>
<protein>
    <submittedName>
        <fullName evidence="9">L,D-transpeptidase catalytic domain cotaining protein</fullName>
    </submittedName>
</protein>
<dbReference type="AlphaFoldDB" id="A0A146GAA0"/>
<keyword evidence="5 7" id="KW-0573">Peptidoglycan synthesis</keyword>
<dbReference type="STRING" id="690879.TSACC_22145"/>
<comment type="similarity">
    <text evidence="2">Belongs to the YkuD family.</text>
</comment>
<evidence type="ECO:0000256" key="1">
    <source>
        <dbReference type="ARBA" id="ARBA00004752"/>
    </source>
</evidence>
<dbReference type="Pfam" id="PF03734">
    <property type="entry name" value="YkuD"/>
    <property type="match status" value="1"/>
</dbReference>
<dbReference type="InterPro" id="IPR005490">
    <property type="entry name" value="LD_TPept_cat_dom"/>
</dbReference>
<keyword evidence="10" id="KW-1185">Reference proteome</keyword>
<dbReference type="GO" id="GO:0018104">
    <property type="term" value="P:peptidoglycan-protein cross-linking"/>
    <property type="evidence" value="ECO:0007669"/>
    <property type="project" value="TreeGrafter"/>
</dbReference>
<dbReference type="InterPro" id="IPR038063">
    <property type="entry name" value="Transpep_catalytic_dom"/>
</dbReference>
<dbReference type="PANTHER" id="PTHR30582:SF2">
    <property type="entry name" value="L,D-TRANSPEPTIDASE YCIB-RELATED"/>
    <property type="match status" value="1"/>
</dbReference>
<dbReference type="EMBL" id="BDCO01000002">
    <property type="protein sequence ID" value="GAT33727.1"/>
    <property type="molecule type" value="Genomic_DNA"/>
</dbReference>
<feature type="active site" description="Proton donor/acceptor" evidence="7">
    <location>
        <position position="165"/>
    </location>
</feature>
<dbReference type="GO" id="GO:0071555">
    <property type="term" value="P:cell wall organization"/>
    <property type="evidence" value="ECO:0007669"/>
    <property type="project" value="UniProtKB-UniRule"/>
</dbReference>
<feature type="domain" description="L,D-TPase catalytic" evidence="8">
    <location>
        <begin position="66"/>
        <end position="202"/>
    </location>
</feature>
<dbReference type="GO" id="GO:0005576">
    <property type="term" value="C:extracellular region"/>
    <property type="evidence" value="ECO:0007669"/>
    <property type="project" value="TreeGrafter"/>
</dbReference>
<dbReference type="GO" id="GO:0008360">
    <property type="term" value="P:regulation of cell shape"/>
    <property type="evidence" value="ECO:0007669"/>
    <property type="project" value="UniProtKB-UniRule"/>
</dbReference>
<gene>
    <name evidence="9" type="ORF">TSACC_22145</name>
</gene>
<sequence>MNIRAVLALTATATLLIGGCANYDTRLTNSSVKYLGVGETVVSPEAKEDLAMRKSYWDGEGIDGAPSIVIDLTKQTASFYKGDKLVGVSAISSGREGYDTPTGNYKILQKNQNHVSNLYGDFVDASGNVVQKNVSSKDPCPPGAKFQGSPMPYFMRVSNAGVGMHQGFLPGVPDSHGCIRMPEKMVKIFWDNAPMGTPVTIIK</sequence>
<dbReference type="PROSITE" id="PS52029">
    <property type="entry name" value="LD_TPASE"/>
    <property type="match status" value="1"/>
</dbReference>
<reference evidence="10" key="1">
    <citation type="journal article" date="2017" name="Genome Announc.">
        <title>Draft Genome Sequence of Terrimicrobium sacchariphilum NM-5T, a Facultative Anaerobic Soil Bacterium of the Class Spartobacteria.</title>
        <authorList>
            <person name="Qiu Y.L."/>
            <person name="Tourlousse D.M."/>
            <person name="Matsuura N."/>
            <person name="Ohashi A."/>
            <person name="Sekiguchi Y."/>
        </authorList>
    </citation>
    <scope>NUCLEOTIDE SEQUENCE [LARGE SCALE GENOMIC DNA]</scope>
    <source>
        <strain evidence="10">NM-5</strain>
    </source>
</reference>
<dbReference type="Gene3D" id="2.40.440.10">
    <property type="entry name" value="L,D-transpeptidase catalytic domain-like"/>
    <property type="match status" value="1"/>
</dbReference>
<evidence type="ECO:0000259" key="8">
    <source>
        <dbReference type="PROSITE" id="PS52029"/>
    </source>
</evidence>
<name>A0A146GAA0_TERSA</name>
<dbReference type="PROSITE" id="PS51257">
    <property type="entry name" value="PROKAR_LIPOPROTEIN"/>
    <property type="match status" value="1"/>
</dbReference>